<dbReference type="AlphaFoldDB" id="A0A1B6CK25"/>
<proteinExistence type="predicted"/>
<sequence>MEDSPLFLAHQNDRKAETHIRYKRFDEAAVCHQKASGFLLQAMQLTSVSRALESLQLQHDYHLRQKDIIRIKKVQFELKKKYLDYKNRRMTTHKKEKKSQSDDLQSHIFRIMDETDSLLSFLQIKIEENNVDVKPSTSEKPPASGQRKLKSEQAIMEELNSLNTELRNLIKQLFAELQSSERQVEALRIRLKAYEEDFPALPDLTPLEIPQYEYTSATTEDIFPELV</sequence>
<evidence type="ECO:0000313" key="3">
    <source>
        <dbReference type="EMBL" id="JAS13728.1"/>
    </source>
</evidence>
<dbReference type="InterPro" id="IPR033393">
    <property type="entry name" value="NRBF2_MIT"/>
</dbReference>
<accession>A0A1B6CK25</accession>
<dbReference type="PANTHER" id="PTHR14964">
    <property type="entry name" value="NUCLEAR RECEPTOR BINDING FACTOR 2"/>
    <property type="match status" value="1"/>
</dbReference>
<evidence type="ECO:0000313" key="4">
    <source>
        <dbReference type="EMBL" id="JAS24354.1"/>
    </source>
</evidence>
<feature type="coiled-coil region" evidence="1">
    <location>
        <begin position="149"/>
        <end position="197"/>
    </location>
</feature>
<reference evidence="3" key="1">
    <citation type="submission" date="2015-12" db="EMBL/GenBank/DDBJ databases">
        <title>De novo transcriptome assembly of four potential Pierce s Disease insect vectors from Arizona vineyards.</title>
        <authorList>
            <person name="Tassone E.E."/>
        </authorList>
    </citation>
    <scope>NUCLEOTIDE SEQUENCE</scope>
</reference>
<name>A0A1B6CK25_9HEMI</name>
<protein>
    <recommendedName>
        <fullName evidence="2">Nuclear receptor-binding factor 2 MIT domain-containing protein</fullName>
    </recommendedName>
</protein>
<dbReference type="Pfam" id="PF17169">
    <property type="entry name" value="NRBF2_MIT"/>
    <property type="match status" value="1"/>
</dbReference>
<dbReference type="SUPFAM" id="SSF140361">
    <property type="entry name" value="MIT domain-like"/>
    <property type="match status" value="1"/>
</dbReference>
<dbReference type="InterPro" id="IPR039679">
    <property type="entry name" value="NRBF2"/>
</dbReference>
<dbReference type="EMBL" id="GEDC01012944">
    <property type="protein sequence ID" value="JAS24354.1"/>
    <property type="molecule type" value="Transcribed_RNA"/>
</dbReference>
<dbReference type="GO" id="GO:0006914">
    <property type="term" value="P:autophagy"/>
    <property type="evidence" value="ECO:0007669"/>
    <property type="project" value="InterPro"/>
</dbReference>
<evidence type="ECO:0000256" key="1">
    <source>
        <dbReference type="SAM" id="Coils"/>
    </source>
</evidence>
<dbReference type="EMBL" id="GEDC01023570">
    <property type="protein sequence ID" value="JAS13728.1"/>
    <property type="molecule type" value="Transcribed_RNA"/>
</dbReference>
<organism evidence="3">
    <name type="scientific">Clastoptera arizonana</name>
    <name type="common">Arizona spittle bug</name>
    <dbReference type="NCBI Taxonomy" id="38151"/>
    <lineage>
        <taxon>Eukaryota</taxon>
        <taxon>Metazoa</taxon>
        <taxon>Ecdysozoa</taxon>
        <taxon>Arthropoda</taxon>
        <taxon>Hexapoda</taxon>
        <taxon>Insecta</taxon>
        <taxon>Pterygota</taxon>
        <taxon>Neoptera</taxon>
        <taxon>Paraneoptera</taxon>
        <taxon>Hemiptera</taxon>
        <taxon>Auchenorrhyncha</taxon>
        <taxon>Cercopoidea</taxon>
        <taxon>Clastopteridae</taxon>
        <taxon>Clastoptera</taxon>
    </lineage>
</organism>
<gene>
    <name evidence="3" type="ORF">g.18156</name>
    <name evidence="4" type="ORF">g.18157</name>
</gene>
<keyword evidence="1" id="KW-0175">Coiled coil</keyword>
<evidence type="ECO:0000259" key="2">
    <source>
        <dbReference type="Pfam" id="PF17169"/>
    </source>
</evidence>
<dbReference type="Gene3D" id="1.20.58.80">
    <property type="entry name" value="Phosphotransferase system, lactose/cellobiose-type IIA subunit"/>
    <property type="match status" value="1"/>
</dbReference>
<dbReference type="PANTHER" id="PTHR14964:SF2">
    <property type="entry name" value="NUCLEAR RECEPTOR-BINDING FACTOR 2"/>
    <property type="match status" value="1"/>
</dbReference>
<feature type="domain" description="Nuclear receptor-binding factor 2 MIT" evidence="2">
    <location>
        <begin position="3"/>
        <end position="72"/>
    </location>
</feature>